<dbReference type="Pfam" id="PF00107">
    <property type="entry name" value="ADH_zinc_N"/>
    <property type="match status" value="1"/>
</dbReference>
<dbReference type="SUPFAM" id="SSF51735">
    <property type="entry name" value="NAD(P)-binding Rossmann-fold domains"/>
    <property type="match status" value="1"/>
</dbReference>
<dbReference type="InterPro" id="IPR036291">
    <property type="entry name" value="NAD(P)-bd_dom_sf"/>
</dbReference>
<protein>
    <recommendedName>
        <fullName evidence="2">Alcohol dehydrogenase-like C-terminal domain-containing protein</fullName>
    </recommendedName>
</protein>
<dbReference type="GO" id="GO:0016628">
    <property type="term" value="F:oxidoreductase activity, acting on the CH-CH group of donors, NAD or NADP as acceptor"/>
    <property type="evidence" value="ECO:0007669"/>
    <property type="project" value="InterPro"/>
</dbReference>
<evidence type="ECO:0000259" key="2">
    <source>
        <dbReference type="Pfam" id="PF00107"/>
    </source>
</evidence>
<gene>
    <name evidence="3" type="ORF">I7412_23655</name>
</gene>
<dbReference type="PANTHER" id="PTHR43205">
    <property type="entry name" value="PROSTAGLANDIN REDUCTASE"/>
    <property type="match status" value="1"/>
</dbReference>
<organism evidence="3 4">
    <name type="scientific">Frankia nepalensis</name>
    <dbReference type="NCBI Taxonomy" id="1836974"/>
    <lineage>
        <taxon>Bacteria</taxon>
        <taxon>Bacillati</taxon>
        <taxon>Actinomycetota</taxon>
        <taxon>Actinomycetes</taxon>
        <taxon>Frankiales</taxon>
        <taxon>Frankiaceae</taxon>
        <taxon>Frankia</taxon>
    </lineage>
</organism>
<feature type="compositionally biased region" description="Polar residues" evidence="1">
    <location>
        <begin position="67"/>
        <end position="78"/>
    </location>
</feature>
<dbReference type="InterPro" id="IPR045010">
    <property type="entry name" value="MDR_fam"/>
</dbReference>
<dbReference type="InterPro" id="IPR013149">
    <property type="entry name" value="ADH-like_C"/>
</dbReference>
<reference evidence="3" key="1">
    <citation type="submission" date="2020-12" db="EMBL/GenBank/DDBJ databases">
        <title>Genomic characterization of non-nitrogen-fixing Frankia strains.</title>
        <authorList>
            <person name="Carlos-Shanley C."/>
            <person name="Guerra T."/>
            <person name="Hahn D."/>
        </authorList>
    </citation>
    <scope>NUCLEOTIDE SEQUENCE</scope>
    <source>
        <strain evidence="3">CN6</strain>
    </source>
</reference>
<evidence type="ECO:0000313" key="4">
    <source>
        <dbReference type="Proteomes" id="UP000604475"/>
    </source>
</evidence>
<evidence type="ECO:0000256" key="1">
    <source>
        <dbReference type="SAM" id="MobiDB-lite"/>
    </source>
</evidence>
<proteinExistence type="predicted"/>
<accession>A0A937RJP9</accession>
<dbReference type="PANTHER" id="PTHR43205:SF7">
    <property type="entry name" value="PROSTAGLANDIN REDUCTASE 1"/>
    <property type="match status" value="1"/>
</dbReference>
<feature type="domain" description="Alcohol dehydrogenase-like C-terminal" evidence="2">
    <location>
        <begin position="2"/>
        <end position="64"/>
    </location>
</feature>
<feature type="region of interest" description="Disordered" evidence="1">
    <location>
        <begin position="57"/>
        <end position="78"/>
    </location>
</feature>
<dbReference type="EMBL" id="JAEACQ010000242">
    <property type="protein sequence ID" value="MBL7630109.1"/>
    <property type="molecule type" value="Genomic_DNA"/>
</dbReference>
<comment type="caution">
    <text evidence="3">The sequence shown here is derived from an EMBL/GenBank/DDBJ whole genome shotgun (WGS) entry which is preliminary data.</text>
</comment>
<dbReference type="Gene3D" id="3.40.50.720">
    <property type="entry name" value="NAD(P)-binding Rossmann-like Domain"/>
    <property type="match status" value="1"/>
</dbReference>
<dbReference type="Proteomes" id="UP000604475">
    <property type="component" value="Unassembled WGS sequence"/>
</dbReference>
<dbReference type="AlphaFoldDB" id="A0A937RJP9"/>
<evidence type="ECO:0000313" key="3">
    <source>
        <dbReference type="EMBL" id="MBL7630109.1"/>
    </source>
</evidence>
<name>A0A937RJP9_9ACTN</name>
<keyword evidence="4" id="KW-1185">Reference proteome</keyword>
<sequence>MLGAGRVIGSAGSPDNVRYLLDELGFDAAFDSHDGQLVERPRHAAPDGIDVYFDNVGGPRTRDQLNAGHTSTGNVSPQ</sequence>